<dbReference type="Pfam" id="PF03734">
    <property type="entry name" value="YkuD"/>
    <property type="match status" value="1"/>
</dbReference>
<dbReference type="RefSeq" id="WP_077833535.1">
    <property type="nucleotide sequence ID" value="NZ_CP096983.1"/>
</dbReference>
<protein>
    <recommendedName>
        <fullName evidence="1">L,D-TPase catalytic domain-containing protein</fullName>
    </recommendedName>
</protein>
<dbReference type="PANTHER" id="PTHR38589">
    <property type="entry name" value="BLR0621 PROTEIN"/>
    <property type="match status" value="1"/>
</dbReference>
<dbReference type="PANTHER" id="PTHR38589:SF1">
    <property type="entry name" value="BLR0621 PROTEIN"/>
    <property type="match status" value="1"/>
</dbReference>
<dbReference type="AlphaFoldDB" id="A0A1S8MAE1"/>
<feature type="domain" description="L,D-TPase catalytic" evidence="1">
    <location>
        <begin position="134"/>
        <end position="294"/>
    </location>
</feature>
<accession>A0A1S8MAE1</accession>
<keyword evidence="3" id="KW-1185">Reference proteome</keyword>
<organism evidence="2 3">
    <name type="scientific">Clostridium felsineum</name>
    <dbReference type="NCBI Taxonomy" id="36839"/>
    <lineage>
        <taxon>Bacteria</taxon>
        <taxon>Bacillati</taxon>
        <taxon>Bacillota</taxon>
        <taxon>Clostridia</taxon>
        <taxon>Eubacteriales</taxon>
        <taxon>Clostridiaceae</taxon>
        <taxon>Clostridium</taxon>
    </lineage>
</organism>
<dbReference type="EMBL" id="CP096983">
    <property type="protein sequence ID" value="URZ09419.1"/>
    <property type="molecule type" value="Genomic_DNA"/>
</dbReference>
<reference evidence="2 3" key="1">
    <citation type="submission" date="2022-04" db="EMBL/GenBank/DDBJ databases">
        <title>Genome sequence of C. roseum typestrain.</title>
        <authorList>
            <person name="Poehlein A."/>
            <person name="Schoch T."/>
            <person name="Duerre P."/>
            <person name="Daniel R."/>
        </authorList>
    </citation>
    <scope>NUCLEOTIDE SEQUENCE [LARGE SCALE GENOMIC DNA]</scope>
    <source>
        <strain evidence="2 3">DSM 7320</strain>
    </source>
</reference>
<name>A0A1S8MAE1_9CLOT</name>
<dbReference type="Proteomes" id="UP000190951">
    <property type="component" value="Chromosome"/>
</dbReference>
<dbReference type="STRING" id="84029.CROST_32610"/>
<gene>
    <name evidence="2" type="ORF">CROST_000900</name>
</gene>
<dbReference type="GO" id="GO:0016740">
    <property type="term" value="F:transferase activity"/>
    <property type="evidence" value="ECO:0007669"/>
    <property type="project" value="InterPro"/>
</dbReference>
<dbReference type="KEGG" id="crw:CROST_000900"/>
<dbReference type="InterPro" id="IPR005490">
    <property type="entry name" value="LD_TPept_cat_dom"/>
</dbReference>
<evidence type="ECO:0000259" key="1">
    <source>
        <dbReference type="Pfam" id="PF03734"/>
    </source>
</evidence>
<sequence>MKNNFMKSIIRTLSFNKKAISIVMVLCIISIGSILISSYHKNSHITANSLSAKPKPNSKLNKSSENKKLKTQITKASLKEQIQPSVEPKEKKQSTKLYSNKINFINKLPLKNSSQAVIVETPSEASTIMKLKAYEKDNSNAWHLKFITNGVVGVKGISLNKKEGDLKTPEGIFSFLFEFGSAPSPGTKMEYRQIHNGDYWCSVPNAKEYNTLVTYKGKSSPDSYFGHGNYQNLYTNKCYKYAAAINYNYGTNKTIGNGSAVFLHIQPPNGGGTPGCVGIPENTLVQILQWMNPSKNPRIVIGSTHYLSTF</sequence>
<evidence type="ECO:0000313" key="3">
    <source>
        <dbReference type="Proteomes" id="UP000190951"/>
    </source>
</evidence>
<proteinExistence type="predicted"/>
<evidence type="ECO:0000313" key="2">
    <source>
        <dbReference type="EMBL" id="URZ09419.1"/>
    </source>
</evidence>